<evidence type="ECO:0000313" key="3">
    <source>
        <dbReference type="EMBL" id="KAF7684539.1"/>
    </source>
</evidence>
<dbReference type="Proteomes" id="UP001516464">
    <property type="component" value="Unassembled WGS sequence"/>
</dbReference>
<accession>A0ABQ7I257</accession>
<protein>
    <submittedName>
        <fullName evidence="3">Uncharacterized protein</fullName>
    </submittedName>
</protein>
<feature type="signal peptide" evidence="2">
    <location>
        <begin position="1"/>
        <end position="15"/>
    </location>
</feature>
<proteinExistence type="predicted"/>
<evidence type="ECO:0000256" key="2">
    <source>
        <dbReference type="SAM" id="SignalP"/>
    </source>
</evidence>
<keyword evidence="1" id="KW-0472">Membrane</keyword>
<feature type="transmembrane region" description="Helical" evidence="1">
    <location>
        <begin position="225"/>
        <end position="242"/>
    </location>
</feature>
<evidence type="ECO:0000256" key="1">
    <source>
        <dbReference type="SAM" id="Phobius"/>
    </source>
</evidence>
<evidence type="ECO:0000313" key="4">
    <source>
        <dbReference type="Proteomes" id="UP001516464"/>
    </source>
</evidence>
<sequence>MKMFLATFLLMKCYARSKCEDKFDLKSTYLGVDGAPNIESNPSNVISSAFDNKKNNSEKIMLNSSNNESNCDLNLQSSKILEQKPLDGCYKDQSDCNSEYFSCFDNIEQLNDYFSMEQKNPNDHVKNINTETPKKNFLSSGYSYFTNGLSFCVKKAKDAINYVTPGLSYTKEKIYRVFDKMLYHRNDEQKAAVINENPRDPGPAAGVEKILYASEENTAIKKSNFPLFILGGLTAVLIVLSIKQFYHK</sequence>
<keyword evidence="1" id="KW-1133">Transmembrane helix</keyword>
<keyword evidence="2" id="KW-0732">Signal</keyword>
<feature type="chain" id="PRO_5047401735" evidence="2">
    <location>
        <begin position="16"/>
        <end position="248"/>
    </location>
</feature>
<keyword evidence="4" id="KW-1185">Reference proteome</keyword>
<gene>
    <name evidence="3" type="ORF">TCON_0274</name>
</gene>
<reference evidence="3 4" key="1">
    <citation type="submission" date="2019-01" db="EMBL/GenBank/DDBJ databases">
        <title>Genomes sequencing and comparative genomics of infectious freshwater microsporidia, Cucumispora dikerogammari and Thelohania contejeani.</title>
        <authorList>
            <person name="Cormier A."/>
            <person name="Giraud I."/>
            <person name="Wattier R."/>
            <person name="Teixeira M."/>
            <person name="Grandjean F."/>
            <person name="Rigaud T."/>
            <person name="Cordaux R."/>
        </authorList>
    </citation>
    <scope>NUCLEOTIDE SEQUENCE [LARGE SCALE GENOMIC DNA]</scope>
    <source>
        <strain evidence="3">T1</strain>
        <tissue evidence="3">Spores</tissue>
    </source>
</reference>
<keyword evidence="1" id="KW-0812">Transmembrane</keyword>
<comment type="caution">
    <text evidence="3">The sequence shown here is derived from an EMBL/GenBank/DDBJ whole genome shotgun (WGS) entry which is preliminary data.</text>
</comment>
<dbReference type="EMBL" id="SBIQ01000009">
    <property type="protein sequence ID" value="KAF7684539.1"/>
    <property type="molecule type" value="Genomic_DNA"/>
</dbReference>
<name>A0ABQ7I257_9MICR</name>
<organism evidence="3 4">
    <name type="scientific">Astathelohania contejeani</name>
    <dbReference type="NCBI Taxonomy" id="164912"/>
    <lineage>
        <taxon>Eukaryota</taxon>
        <taxon>Fungi</taxon>
        <taxon>Fungi incertae sedis</taxon>
        <taxon>Microsporidia</taxon>
        <taxon>Astathelohaniidae</taxon>
        <taxon>Astathelohania</taxon>
    </lineage>
</organism>